<evidence type="ECO:0000313" key="2">
    <source>
        <dbReference type="Proteomes" id="UP000028839"/>
    </source>
</evidence>
<dbReference type="AlphaFoldDB" id="A0A0E2Z7X7"/>
<dbReference type="EMBL" id="JPGN01000043">
    <property type="protein sequence ID" value="KFI19690.1"/>
    <property type="molecule type" value="Genomic_DNA"/>
</dbReference>
<evidence type="ECO:0000313" key="1">
    <source>
        <dbReference type="EMBL" id="KFI19690.1"/>
    </source>
</evidence>
<dbReference type="OrthoDB" id="10017992at2"/>
<reference evidence="1 2" key="1">
    <citation type="submission" date="2014-07" db="EMBL/GenBank/DDBJ databases">
        <title>Comparative analysis of Nitrosococcus oceani genome inventories of strains from Pacific and Atlantic gyres.</title>
        <authorList>
            <person name="Lim C.K."/>
            <person name="Wang L."/>
            <person name="Sayavedra-Soto L.A."/>
            <person name="Klotz M.G."/>
        </authorList>
    </citation>
    <scope>NUCLEOTIDE SEQUENCE [LARGE SCALE GENOMIC DNA]</scope>
    <source>
        <strain evidence="1 2">C-27</strain>
    </source>
</reference>
<comment type="caution">
    <text evidence="1">The sequence shown here is derived from an EMBL/GenBank/DDBJ whole genome shotgun (WGS) entry which is preliminary data.</text>
</comment>
<name>A0A0E2Z7X7_9GAMM</name>
<proteinExistence type="predicted"/>
<accession>A0A0E2Z7X7</accession>
<organism evidence="1 2">
    <name type="scientific">Nitrosococcus oceani C-27</name>
    <dbReference type="NCBI Taxonomy" id="314279"/>
    <lineage>
        <taxon>Bacteria</taxon>
        <taxon>Pseudomonadati</taxon>
        <taxon>Pseudomonadota</taxon>
        <taxon>Gammaproteobacteria</taxon>
        <taxon>Chromatiales</taxon>
        <taxon>Chromatiaceae</taxon>
        <taxon>Nitrosococcus</taxon>
    </lineage>
</organism>
<dbReference type="Proteomes" id="UP000028839">
    <property type="component" value="Unassembled WGS sequence"/>
</dbReference>
<sequence length="278" mass="31424">MATFIEDYQLFKVFAASHRFMSVILLLMGGITMSPIEAEEAPPVSKESVGYLRAHGIAVTPHEKDDKFLPGQRVFKTMVGQSQPHAYRFHSTQMQVTYLEGKLVADRPEDWKFRSFAKEVVAKDGQLYTKIVFQPQKARTSRATLVFKLKSKILGSNTVTVKIPLIGKGIAPAPKPILPGDKIIPTPKLDEGPDKTKPRDTSVKKICLDFILVDNRDTKTWNKKAQEWTEKSNEIFKKVKSKSCFQSLNRSAGLQRTTSKRRLIKLLLDNCIVSRFLS</sequence>
<dbReference type="HOGENOM" id="CLU_087265_0_0_6"/>
<protein>
    <submittedName>
        <fullName evidence="1">Uncharacterized protein</fullName>
    </submittedName>
</protein>
<gene>
    <name evidence="1" type="ORF">IB75_07735</name>
</gene>